<comment type="caution">
    <text evidence="1">The sequence shown here is derived from an EMBL/GenBank/DDBJ whole genome shotgun (WGS) entry which is preliminary data.</text>
</comment>
<sequence>MESTLTCALWQSVSSIMTESILTCALWGSVSSVMTEYTSAAPRSSNACHGEHPTCALWRSVLIIMTELQQLWQLGSCSSAVQVPFGAQKEKLFHLSSCGCEEVLRSALLSSPGDTGSPFCGLCFSDHLIT</sequence>
<accession>A0ABQ7H822</accession>
<organism evidence="1 2">
    <name type="scientific">Dunaliella salina</name>
    <name type="common">Green alga</name>
    <name type="synonym">Protococcus salinus</name>
    <dbReference type="NCBI Taxonomy" id="3046"/>
    <lineage>
        <taxon>Eukaryota</taxon>
        <taxon>Viridiplantae</taxon>
        <taxon>Chlorophyta</taxon>
        <taxon>core chlorophytes</taxon>
        <taxon>Chlorophyceae</taxon>
        <taxon>CS clade</taxon>
        <taxon>Chlamydomonadales</taxon>
        <taxon>Dunaliellaceae</taxon>
        <taxon>Dunaliella</taxon>
    </lineage>
</organism>
<dbReference type="EMBL" id="MU069450">
    <property type="protein sequence ID" value="KAF5842998.1"/>
    <property type="molecule type" value="Genomic_DNA"/>
</dbReference>
<reference evidence="1" key="1">
    <citation type="submission" date="2017-08" db="EMBL/GenBank/DDBJ databases">
        <authorList>
            <person name="Polle J.E."/>
            <person name="Barry K."/>
            <person name="Cushman J."/>
            <person name="Schmutz J."/>
            <person name="Tran D."/>
            <person name="Hathwaick L.T."/>
            <person name="Yim W.C."/>
            <person name="Jenkins J."/>
            <person name="Mckie-Krisberg Z.M."/>
            <person name="Prochnik S."/>
            <person name="Lindquist E."/>
            <person name="Dockter R.B."/>
            <person name="Adam C."/>
            <person name="Molina H."/>
            <person name="Bunkerborg J."/>
            <person name="Jin E."/>
            <person name="Buchheim M."/>
            <person name="Magnuson J."/>
        </authorList>
    </citation>
    <scope>NUCLEOTIDE SEQUENCE</scope>
    <source>
        <strain evidence="1">CCAP 19/18</strain>
    </source>
</reference>
<dbReference type="Proteomes" id="UP000815325">
    <property type="component" value="Unassembled WGS sequence"/>
</dbReference>
<evidence type="ECO:0000313" key="2">
    <source>
        <dbReference type="Proteomes" id="UP000815325"/>
    </source>
</evidence>
<proteinExistence type="predicted"/>
<name>A0ABQ7H822_DUNSA</name>
<protein>
    <recommendedName>
        <fullName evidence="3">Secreted protein</fullName>
    </recommendedName>
</protein>
<gene>
    <name evidence="1" type="ORF">DUNSADRAFT_3127</name>
</gene>
<keyword evidence="2" id="KW-1185">Reference proteome</keyword>
<evidence type="ECO:0008006" key="3">
    <source>
        <dbReference type="Google" id="ProtNLM"/>
    </source>
</evidence>
<evidence type="ECO:0000313" key="1">
    <source>
        <dbReference type="EMBL" id="KAF5842998.1"/>
    </source>
</evidence>